<dbReference type="Pfam" id="PF13395">
    <property type="entry name" value="HNH_4"/>
    <property type="match status" value="1"/>
</dbReference>
<organism evidence="2 3">
    <name type="scientific">Psychroflexus maritimus</name>
    <dbReference type="NCBI Taxonomy" id="2714865"/>
    <lineage>
        <taxon>Bacteria</taxon>
        <taxon>Pseudomonadati</taxon>
        <taxon>Bacteroidota</taxon>
        <taxon>Flavobacteriia</taxon>
        <taxon>Flavobacteriales</taxon>
        <taxon>Flavobacteriaceae</taxon>
        <taxon>Psychroflexus</taxon>
    </lineage>
</organism>
<gene>
    <name evidence="2" type="ORF">G7034_09690</name>
</gene>
<evidence type="ECO:0000313" key="2">
    <source>
        <dbReference type="EMBL" id="NGZ90525.1"/>
    </source>
</evidence>
<evidence type="ECO:0000259" key="1">
    <source>
        <dbReference type="Pfam" id="PF13395"/>
    </source>
</evidence>
<protein>
    <recommendedName>
        <fullName evidence="1">HNH nuclease domain-containing protein</fullName>
    </recommendedName>
</protein>
<dbReference type="RefSeq" id="WP_223177617.1">
    <property type="nucleotide sequence ID" value="NZ_JAANAS010000072.1"/>
</dbReference>
<proteinExistence type="predicted"/>
<dbReference type="InterPro" id="IPR003615">
    <property type="entry name" value="HNH_nuc"/>
</dbReference>
<feature type="domain" description="HNH nuclease" evidence="1">
    <location>
        <begin position="183"/>
        <end position="230"/>
    </location>
</feature>
<dbReference type="Gene3D" id="1.10.30.50">
    <property type="match status" value="1"/>
</dbReference>
<dbReference type="AlphaFoldDB" id="A0A967AJM6"/>
<keyword evidence="3" id="KW-1185">Reference proteome</keyword>
<name>A0A967AJM6_9FLAO</name>
<reference evidence="2" key="1">
    <citation type="submission" date="2020-03" db="EMBL/GenBank/DDBJ databases">
        <title>Psychroflexus Maritimus sp. nov., isolate from marine sediment.</title>
        <authorList>
            <person name="Zhong Y.-L."/>
        </authorList>
    </citation>
    <scope>NUCLEOTIDE SEQUENCE</scope>
    <source>
        <strain evidence="2">C1</strain>
    </source>
</reference>
<comment type="caution">
    <text evidence="2">The sequence shown here is derived from an EMBL/GenBank/DDBJ whole genome shotgun (WGS) entry which is preliminary data.</text>
</comment>
<sequence length="300" mass="35663">MKENLFARMISNAWFPINFFKLSFGSQDKIAEIISELANILPVKLNDDKNRVFTLINSSNDLSTRKMLFHLDKNVPHKFLSPWLKGSKGEVYEKSQKDSNTSIYQLYKKEIVVNNNWFDYIQRNSKVLKDFTYWNLAIFLQSRNPLIPDILNKLIKPAKRNALTYQRNNFWNIYLNERNDVRCIFTNEKLNVSNYQLDHFVPYSWVSHDLIWNLVPILSEFNNSKNNKLPIIDKHFNDFFNIQNDALNLLGNRLKKRFREEYITVFKSYNSAKDFDYQKLKETIEPQISVASNNGFQFLE</sequence>
<evidence type="ECO:0000313" key="3">
    <source>
        <dbReference type="Proteomes" id="UP000643701"/>
    </source>
</evidence>
<dbReference type="EMBL" id="JAANAS010000072">
    <property type="protein sequence ID" value="NGZ90525.1"/>
    <property type="molecule type" value="Genomic_DNA"/>
</dbReference>
<accession>A0A967AJM6</accession>
<dbReference type="Proteomes" id="UP000643701">
    <property type="component" value="Unassembled WGS sequence"/>
</dbReference>